<dbReference type="AlphaFoldDB" id="A0A1F7RXC0"/>
<accession>A0A1F7RXC0</accession>
<protein>
    <submittedName>
        <fullName evidence="5">Uncharacterized protein</fullName>
    </submittedName>
</protein>
<sequence length="349" mass="38909">MTNKNETQISKGKAIALLSGGLDSILAIKVIMDQGIEVFAVNFTSPFCLCNRKSSHSCRHEASFIAKELGIPIKIIRVGNDYLDIIKNPQHGYGKNMNPCIDCRIYMHKKAKVVMHEMQADFIVTGEILGQRPMSQRRDALNIIDRDSDLKGLVLRPLSAKAFSPTIPEINGLIDREKLLHITGRSRKPQIELAKKYDIHDYSCAAGGCLLTDIGFSKRLKDLLINNPDTQFADIQLLKIGRHHRLPSGAKLVVGRNQPENLKLLNSCLNSDILLQPVQIPGATGLLRMDDDSEISQDSVRLAAQILLYYCGFRDSQHALIKIRSTDEQICKEIDVQPVSSEFAASIRL</sequence>
<dbReference type="GO" id="GO:0005524">
    <property type="term" value="F:ATP binding"/>
    <property type="evidence" value="ECO:0007669"/>
    <property type="project" value="UniProtKB-KW"/>
</dbReference>
<keyword evidence="1" id="KW-0547">Nucleotide-binding</keyword>
<dbReference type="PANTHER" id="PTHR11933:SF6">
    <property type="entry name" value="THIL AANH DOMAIN-CONTAINING PROTEIN"/>
    <property type="match status" value="1"/>
</dbReference>
<dbReference type="PANTHER" id="PTHR11933">
    <property type="entry name" value="TRNA 5-METHYLAMINOMETHYL-2-THIOURIDYLATE -METHYLTRANSFERASE"/>
    <property type="match status" value="1"/>
</dbReference>
<dbReference type="SUPFAM" id="SSF52402">
    <property type="entry name" value="Adenine nucleotide alpha hydrolases-like"/>
    <property type="match status" value="1"/>
</dbReference>
<name>A0A1F7RXC0_9BACT</name>
<dbReference type="Proteomes" id="UP000179266">
    <property type="component" value="Unassembled WGS sequence"/>
</dbReference>
<evidence type="ECO:0000259" key="3">
    <source>
        <dbReference type="Pfam" id="PF02568"/>
    </source>
</evidence>
<gene>
    <name evidence="5" type="ORF">A2161_02100</name>
</gene>
<evidence type="ECO:0000256" key="2">
    <source>
        <dbReference type="ARBA" id="ARBA00022840"/>
    </source>
</evidence>
<dbReference type="Pfam" id="PF18297">
    <property type="entry name" value="NFACT-R_2"/>
    <property type="match status" value="1"/>
</dbReference>
<dbReference type="GO" id="GO:0004810">
    <property type="term" value="F:CCA tRNA nucleotidyltransferase activity"/>
    <property type="evidence" value="ECO:0007669"/>
    <property type="project" value="InterPro"/>
</dbReference>
<dbReference type="InterPro" id="IPR059101">
    <property type="entry name" value="NFACT-R_2"/>
</dbReference>
<evidence type="ECO:0000259" key="4">
    <source>
        <dbReference type="Pfam" id="PF18297"/>
    </source>
</evidence>
<evidence type="ECO:0000313" key="6">
    <source>
        <dbReference type="Proteomes" id="UP000179266"/>
    </source>
</evidence>
<dbReference type="Pfam" id="PF02568">
    <property type="entry name" value="ThiI"/>
    <property type="match status" value="1"/>
</dbReference>
<proteinExistence type="predicted"/>
<feature type="domain" description="NFACT protein RNA binding" evidence="4">
    <location>
        <begin position="241"/>
        <end position="342"/>
    </location>
</feature>
<dbReference type="EMBL" id="MGDD01000148">
    <property type="protein sequence ID" value="OGL46070.1"/>
    <property type="molecule type" value="Genomic_DNA"/>
</dbReference>
<dbReference type="InterPro" id="IPR020536">
    <property type="entry name" value="ThiI_AANH"/>
</dbReference>
<organism evidence="5 6">
    <name type="scientific">Candidatus Schekmanbacteria bacterium RBG_13_48_7</name>
    <dbReference type="NCBI Taxonomy" id="1817878"/>
    <lineage>
        <taxon>Bacteria</taxon>
        <taxon>Candidatus Schekmaniibacteriota</taxon>
    </lineage>
</organism>
<evidence type="ECO:0000256" key="1">
    <source>
        <dbReference type="ARBA" id="ARBA00022741"/>
    </source>
</evidence>
<comment type="caution">
    <text evidence="5">The sequence shown here is derived from an EMBL/GenBank/DDBJ whole genome shotgun (WGS) entry which is preliminary data.</text>
</comment>
<reference evidence="5 6" key="1">
    <citation type="journal article" date="2016" name="Nat. Commun.">
        <title>Thousands of microbial genomes shed light on interconnected biogeochemical processes in an aquifer system.</title>
        <authorList>
            <person name="Anantharaman K."/>
            <person name="Brown C.T."/>
            <person name="Hug L.A."/>
            <person name="Sharon I."/>
            <person name="Castelle C.J."/>
            <person name="Probst A.J."/>
            <person name="Thomas B.C."/>
            <person name="Singh A."/>
            <person name="Wilkins M.J."/>
            <person name="Karaoz U."/>
            <person name="Brodie E.L."/>
            <person name="Williams K.H."/>
            <person name="Hubbard S.S."/>
            <person name="Banfield J.F."/>
        </authorList>
    </citation>
    <scope>NUCLEOTIDE SEQUENCE [LARGE SCALE GENOMIC DNA]</scope>
</reference>
<feature type="domain" description="Thil AANH" evidence="3">
    <location>
        <begin position="10"/>
        <end position="158"/>
    </location>
</feature>
<dbReference type="InterPro" id="IPR014729">
    <property type="entry name" value="Rossmann-like_a/b/a_fold"/>
</dbReference>
<evidence type="ECO:0000313" key="5">
    <source>
        <dbReference type="EMBL" id="OGL46070.1"/>
    </source>
</evidence>
<keyword evidence="2" id="KW-0067">ATP-binding</keyword>
<dbReference type="Gene3D" id="3.40.50.620">
    <property type="entry name" value="HUPs"/>
    <property type="match status" value="1"/>
</dbReference>